<protein>
    <submittedName>
        <fullName evidence="1">Uncharacterized protein</fullName>
    </submittedName>
</protein>
<dbReference type="Proteomes" id="UP000009135">
    <property type="component" value="Chromosome"/>
</dbReference>
<sequence length="210" mass="24289">MNSAFLTKVGIATLSAGGTGVVGWQISNHLSNREIKTESYLSQQKRERASSNEDWAKIKGFYTSASQDELIPNIPQTGVKEEDISNWCNKELDKPLKNQEKKNLTLIETWCSKPKTLTEQITSINKTVLDTDTDHSSNPHKEKWESYKTSYSQTNNNFKVQKKDSNNWVNFENNQITVEILKAWCKENKDKQYKHSENVLFQTYQKWCSQ</sequence>
<name>H6N7D2_MYCHN</name>
<dbReference type="KEGG" id="mhe:MHC_03470"/>
<proteinExistence type="predicted"/>
<keyword evidence="2" id="KW-1185">Reference proteome</keyword>
<dbReference type="HOGENOM" id="CLU_098620_2_0_14"/>
<dbReference type="STRING" id="1111676.MHC_03470"/>
<accession>H6N7D2</accession>
<dbReference type="EMBL" id="CP003199">
    <property type="protein sequence ID" value="AEW45554.1"/>
    <property type="molecule type" value="Genomic_DNA"/>
</dbReference>
<dbReference type="AlphaFoldDB" id="H6N7D2"/>
<reference evidence="1 2" key="1">
    <citation type="journal article" date="2012" name="J. Bacteriol.">
        <title>Complete genome sequence of Mycoplasma haemocanis strain Illinois.</title>
        <authorList>
            <person name="do Nascimento N.C."/>
            <person name="Guimaraes A.M."/>
            <person name="Santos A.P."/>
            <person name="Sanmiguel P.J."/>
            <person name="Messick J.B."/>
        </authorList>
    </citation>
    <scope>NUCLEOTIDE SEQUENCE [LARGE SCALE GENOMIC DNA]</scope>
    <source>
        <strain evidence="1 2">Illinois</strain>
    </source>
</reference>
<evidence type="ECO:0000313" key="1">
    <source>
        <dbReference type="EMBL" id="AEW45554.1"/>
    </source>
</evidence>
<evidence type="ECO:0000313" key="2">
    <source>
        <dbReference type="Proteomes" id="UP000009135"/>
    </source>
</evidence>
<dbReference type="OrthoDB" id="9823170at2"/>
<gene>
    <name evidence="1" type="ordered locus">MHC_03470</name>
</gene>
<organism evidence="1 2">
    <name type="scientific">Mycoplasma haemocanis (strain Illinois)</name>
    <dbReference type="NCBI Taxonomy" id="1111676"/>
    <lineage>
        <taxon>Bacteria</taxon>
        <taxon>Bacillati</taxon>
        <taxon>Mycoplasmatota</taxon>
        <taxon>Mollicutes</taxon>
        <taxon>Mycoplasmataceae</taxon>
        <taxon>Mycoplasma</taxon>
    </lineage>
</organism>